<sequence>MTTIVRYSIERLAQQELPATTRSDRPIASNKAGLLSPSTQEHALAIAVPSTRHALQLFFCLLLLAQLKHLTLHSYTYLWLGLRLAVLRRFGSTSE</sequence>
<dbReference type="EMBL" id="GFPF01001944">
    <property type="protein sequence ID" value="MAA13090.1"/>
    <property type="molecule type" value="Transcribed_RNA"/>
</dbReference>
<name>A0A224YH42_9ACAR</name>
<protein>
    <submittedName>
        <fullName evidence="1">Uncharacterized protein</fullName>
    </submittedName>
</protein>
<reference evidence="1" key="1">
    <citation type="journal article" date="2017" name="Parasit. Vectors">
        <title>Sialotranscriptomics of Rhipicephalus zambeziensis reveals intricate expression profiles of secretory proteins and suggests tight temporal transcriptional regulation during blood-feeding.</title>
        <authorList>
            <person name="de Castro M.H."/>
            <person name="de Klerk D."/>
            <person name="Pienaar R."/>
            <person name="Rees D.J.G."/>
            <person name="Mans B.J."/>
        </authorList>
    </citation>
    <scope>NUCLEOTIDE SEQUENCE</scope>
    <source>
        <tissue evidence="1">Salivary glands</tissue>
    </source>
</reference>
<dbReference type="AlphaFoldDB" id="A0A224YH42"/>
<organism evidence="1">
    <name type="scientific">Rhipicephalus zambeziensis</name>
    <dbReference type="NCBI Taxonomy" id="60191"/>
    <lineage>
        <taxon>Eukaryota</taxon>
        <taxon>Metazoa</taxon>
        <taxon>Ecdysozoa</taxon>
        <taxon>Arthropoda</taxon>
        <taxon>Chelicerata</taxon>
        <taxon>Arachnida</taxon>
        <taxon>Acari</taxon>
        <taxon>Parasitiformes</taxon>
        <taxon>Ixodida</taxon>
        <taxon>Ixodoidea</taxon>
        <taxon>Ixodidae</taxon>
        <taxon>Rhipicephalinae</taxon>
        <taxon>Rhipicephalus</taxon>
        <taxon>Rhipicephalus</taxon>
    </lineage>
</organism>
<proteinExistence type="predicted"/>
<accession>A0A224YH42</accession>
<evidence type="ECO:0000313" key="1">
    <source>
        <dbReference type="EMBL" id="MAA13090.1"/>
    </source>
</evidence>